<name>A0A9N9NH72_9GLOM</name>
<dbReference type="Proteomes" id="UP000789396">
    <property type="component" value="Unassembled WGS sequence"/>
</dbReference>
<accession>A0A9N9NH72</accession>
<keyword evidence="2" id="KW-1185">Reference proteome</keyword>
<proteinExistence type="predicted"/>
<dbReference type="AlphaFoldDB" id="A0A9N9NH72"/>
<organism evidence="1 2">
    <name type="scientific">Racocetra fulgida</name>
    <dbReference type="NCBI Taxonomy" id="60492"/>
    <lineage>
        <taxon>Eukaryota</taxon>
        <taxon>Fungi</taxon>
        <taxon>Fungi incertae sedis</taxon>
        <taxon>Mucoromycota</taxon>
        <taxon>Glomeromycotina</taxon>
        <taxon>Glomeromycetes</taxon>
        <taxon>Diversisporales</taxon>
        <taxon>Gigasporaceae</taxon>
        <taxon>Racocetra</taxon>
    </lineage>
</organism>
<feature type="non-terminal residue" evidence="1">
    <location>
        <position position="144"/>
    </location>
</feature>
<evidence type="ECO:0000313" key="1">
    <source>
        <dbReference type="EMBL" id="CAG8733920.1"/>
    </source>
</evidence>
<dbReference type="EMBL" id="CAJVPZ010029316">
    <property type="protein sequence ID" value="CAG8733920.1"/>
    <property type="molecule type" value="Genomic_DNA"/>
</dbReference>
<evidence type="ECO:0000313" key="2">
    <source>
        <dbReference type="Proteomes" id="UP000789396"/>
    </source>
</evidence>
<dbReference type="OrthoDB" id="435980at2759"/>
<comment type="caution">
    <text evidence="1">The sequence shown here is derived from an EMBL/GenBank/DDBJ whole genome shotgun (WGS) entry which is preliminary data.</text>
</comment>
<gene>
    <name evidence="1" type="ORF">RFULGI_LOCUS12352</name>
</gene>
<feature type="non-terminal residue" evidence="1">
    <location>
        <position position="1"/>
    </location>
</feature>
<protein>
    <submittedName>
        <fullName evidence="1">13248_t:CDS:1</fullName>
    </submittedName>
</protein>
<sequence length="144" mass="15557">FITPIRSSNQIKARYQCLSANQNRKFNQLNEPCFLVPPLRFIQAKRTKITLVGLGANVGLTVVKGIAGKYEAVGSLAVSSLLVVGAIGIGHHSYELLMSAIPPNSPFNITEISLTTQIDRPHLNPNAAWFAAASVAVKEALFRS</sequence>
<reference evidence="1" key="1">
    <citation type="submission" date="2021-06" db="EMBL/GenBank/DDBJ databases">
        <authorList>
            <person name="Kallberg Y."/>
            <person name="Tangrot J."/>
            <person name="Rosling A."/>
        </authorList>
    </citation>
    <scope>NUCLEOTIDE SEQUENCE</scope>
    <source>
        <strain evidence="1">IN212</strain>
    </source>
</reference>